<feature type="domain" description="EGF-like" evidence="11">
    <location>
        <begin position="75"/>
        <end position="116"/>
    </location>
</feature>
<evidence type="ECO:0000256" key="10">
    <source>
        <dbReference type="SAM" id="MobiDB-lite"/>
    </source>
</evidence>
<comment type="caution">
    <text evidence="13">The sequence shown here is derived from an EMBL/GenBank/DDBJ whole genome shotgun (WGS) entry which is preliminary data.</text>
</comment>
<feature type="domain" description="EGF-like" evidence="11">
    <location>
        <begin position="158"/>
        <end position="196"/>
    </location>
</feature>
<protein>
    <submittedName>
        <fullName evidence="13">Uncharacterized protein</fullName>
    </submittedName>
</protein>
<sequence>MHFLDAREDICHYELNHRGLCATNITNAHASTMALCCCSRAVAWGRHCTLCPAIGTAEHRKLCTFGPGFDVNGIDINECMVMPNACPNGQCLNTMGSYRCVCHEGYKVGESGKECIDMDECRLNPRLCDYKCVNTLGSFKCECDEGYTLSYDGRSCLDVDECSLGIHRCNYNSSCVNTDGGYKCQCPQGYQARNMQCVDINECSKRGVCGAAECINTDGAYYCSCAHRAGIFNPVTLQCENDQTSGTGGKGSPTNATTGSESSCKDEDCLFSCQQFASSYYCGCPLGYQLVDKGHCIATISPPDEKYFDNRLPLPHVPGRQGNNLPLGEGCWLCGISSVEKAQLVEVVGSYSQGNYYRSKRDTLDDISTIESMLLEPITINMDTSMTKLKSRKNVATLVASRKYSPTETYKLFGNENHKFHLVVSDKEINLQFRHKVVKQRLYKLILMIANESDFVLLPIEIHVSP</sequence>
<evidence type="ECO:0000259" key="11">
    <source>
        <dbReference type="PROSITE" id="PS50026"/>
    </source>
</evidence>
<proteinExistence type="predicted"/>
<dbReference type="Gene3D" id="3.90.290.10">
    <property type="entry name" value="TGF-beta binding (TB) domain"/>
    <property type="match status" value="1"/>
</dbReference>
<dbReference type="GO" id="GO:0005509">
    <property type="term" value="F:calcium ion binding"/>
    <property type="evidence" value="ECO:0007669"/>
    <property type="project" value="InterPro"/>
</dbReference>
<dbReference type="EMBL" id="VXIV02003503">
    <property type="protein sequence ID" value="KAF6016606.1"/>
    <property type="molecule type" value="Genomic_DNA"/>
</dbReference>
<dbReference type="GO" id="GO:0071944">
    <property type="term" value="C:cell periphery"/>
    <property type="evidence" value="ECO:0007669"/>
    <property type="project" value="UniProtKB-ARBA"/>
</dbReference>
<evidence type="ECO:0000256" key="6">
    <source>
        <dbReference type="ARBA" id="ARBA00022737"/>
    </source>
</evidence>
<dbReference type="CDD" id="cd00054">
    <property type="entry name" value="EGF_CA"/>
    <property type="match status" value="3"/>
</dbReference>
<dbReference type="InterPro" id="IPR017878">
    <property type="entry name" value="TB_dom"/>
</dbReference>
<dbReference type="InterPro" id="IPR036773">
    <property type="entry name" value="TB_dom_sf"/>
</dbReference>
<reference evidence="13" key="1">
    <citation type="submission" date="2020-06" db="EMBL/GenBank/DDBJ databases">
        <title>Draft genome of Bugula neritina, a colonial animal packing powerful symbionts and potential medicines.</title>
        <authorList>
            <person name="Rayko M."/>
        </authorList>
    </citation>
    <scope>NUCLEOTIDE SEQUENCE [LARGE SCALE GENOMIC DNA]</scope>
    <source>
        <strain evidence="13">Kwan_BN1</strain>
    </source>
</reference>
<dbReference type="SUPFAM" id="SSF57196">
    <property type="entry name" value="EGF/Laminin"/>
    <property type="match status" value="2"/>
</dbReference>
<dbReference type="InterPro" id="IPR018097">
    <property type="entry name" value="EGF_Ca-bd_CS"/>
</dbReference>
<feature type="region of interest" description="Disordered" evidence="10">
    <location>
        <begin position="244"/>
        <end position="263"/>
    </location>
</feature>
<accession>A0A7J7ISU4</accession>
<feature type="domain" description="TB" evidence="12">
    <location>
        <begin position="9"/>
        <end position="63"/>
    </location>
</feature>
<dbReference type="Gene3D" id="2.10.25.10">
    <property type="entry name" value="Laminin"/>
    <property type="match status" value="4"/>
</dbReference>
<dbReference type="FunFam" id="2.10.25.10:FF:000019">
    <property type="entry name" value="latent-transforming growth factor beta-binding protein 1 isoform X2"/>
    <property type="match status" value="1"/>
</dbReference>
<keyword evidence="4 9" id="KW-0245">EGF-like domain</keyword>
<name>A0A7J7ISU4_BUGNE</name>
<keyword evidence="5" id="KW-0732">Signal</keyword>
<dbReference type="InterPro" id="IPR001881">
    <property type="entry name" value="EGF-like_Ca-bd_dom"/>
</dbReference>
<dbReference type="InterPro" id="IPR000152">
    <property type="entry name" value="EGF-type_Asp/Asn_hydroxyl_site"/>
</dbReference>
<dbReference type="PANTHER" id="PTHR47333">
    <property type="entry name" value="VON WILLEBRAND FACTOR C AND EGF DOMAIN-CONTAINING PROTEIN"/>
    <property type="match status" value="1"/>
</dbReference>
<dbReference type="SMART" id="SM00181">
    <property type="entry name" value="EGF"/>
    <property type="match status" value="5"/>
</dbReference>
<comment type="subcellular location">
    <subcellularLocation>
        <location evidence="1">Secreted</location>
        <location evidence="1">Extracellular space</location>
        <location evidence="1">Extracellular matrix</location>
    </subcellularLocation>
</comment>
<keyword evidence="14" id="KW-1185">Reference proteome</keyword>
<evidence type="ECO:0000256" key="4">
    <source>
        <dbReference type="ARBA" id="ARBA00022536"/>
    </source>
</evidence>
<dbReference type="Pfam" id="PF00683">
    <property type="entry name" value="TB"/>
    <property type="match status" value="1"/>
</dbReference>
<dbReference type="SMART" id="SM00179">
    <property type="entry name" value="EGF_CA"/>
    <property type="match status" value="5"/>
</dbReference>
<dbReference type="Proteomes" id="UP000593567">
    <property type="component" value="Unassembled WGS sequence"/>
</dbReference>
<dbReference type="SUPFAM" id="SSF57581">
    <property type="entry name" value="TB module/8-cys domain"/>
    <property type="match status" value="1"/>
</dbReference>
<dbReference type="PROSITE" id="PS01186">
    <property type="entry name" value="EGF_2"/>
    <property type="match status" value="2"/>
</dbReference>
<dbReference type="PROSITE" id="PS00010">
    <property type="entry name" value="ASX_HYDROXYL"/>
    <property type="match status" value="3"/>
</dbReference>
<gene>
    <name evidence="13" type="ORF">EB796_025086</name>
</gene>
<evidence type="ECO:0000256" key="3">
    <source>
        <dbReference type="ARBA" id="ARBA00022530"/>
    </source>
</evidence>
<feature type="compositionally biased region" description="Polar residues" evidence="10">
    <location>
        <begin position="252"/>
        <end position="262"/>
    </location>
</feature>
<dbReference type="PANTHER" id="PTHR47333:SF4">
    <property type="entry name" value="EGF-LIKE DOMAIN-CONTAINING PROTEIN"/>
    <property type="match status" value="1"/>
</dbReference>
<evidence type="ECO:0000256" key="8">
    <source>
        <dbReference type="ARBA" id="ARBA00023180"/>
    </source>
</evidence>
<dbReference type="PROSITE" id="PS51364">
    <property type="entry name" value="TB"/>
    <property type="match status" value="1"/>
</dbReference>
<comment type="caution">
    <text evidence="9">Lacks conserved residue(s) required for the propagation of feature annotation.</text>
</comment>
<dbReference type="PROSITE" id="PS50026">
    <property type="entry name" value="EGF_3"/>
    <property type="match status" value="3"/>
</dbReference>
<dbReference type="OrthoDB" id="6286622at2759"/>
<evidence type="ECO:0000313" key="14">
    <source>
        <dbReference type="Proteomes" id="UP000593567"/>
    </source>
</evidence>
<dbReference type="InterPro" id="IPR000742">
    <property type="entry name" value="EGF"/>
</dbReference>
<keyword evidence="8" id="KW-0325">Glycoprotein</keyword>
<feature type="domain" description="EGF-like" evidence="11">
    <location>
        <begin position="117"/>
        <end position="157"/>
    </location>
</feature>
<dbReference type="Pfam" id="PF07645">
    <property type="entry name" value="EGF_CA"/>
    <property type="match status" value="4"/>
</dbReference>
<dbReference type="SUPFAM" id="SSF57184">
    <property type="entry name" value="Growth factor receptor domain"/>
    <property type="match status" value="1"/>
</dbReference>
<keyword evidence="6" id="KW-0677">Repeat</keyword>
<dbReference type="FunFam" id="2.10.25.10:FF:000038">
    <property type="entry name" value="Fibrillin 2"/>
    <property type="match status" value="1"/>
</dbReference>
<evidence type="ECO:0000256" key="5">
    <source>
        <dbReference type="ARBA" id="ARBA00022729"/>
    </source>
</evidence>
<evidence type="ECO:0000256" key="1">
    <source>
        <dbReference type="ARBA" id="ARBA00004498"/>
    </source>
</evidence>
<dbReference type="PROSITE" id="PS01187">
    <property type="entry name" value="EGF_CA"/>
    <property type="match status" value="2"/>
</dbReference>
<keyword evidence="3" id="KW-0272">Extracellular matrix</keyword>
<dbReference type="InterPro" id="IPR009030">
    <property type="entry name" value="Growth_fac_rcpt_cys_sf"/>
</dbReference>
<keyword evidence="7" id="KW-1015">Disulfide bond</keyword>
<evidence type="ECO:0000256" key="9">
    <source>
        <dbReference type="PROSITE-ProRule" id="PRU00076"/>
    </source>
</evidence>
<dbReference type="InterPro" id="IPR052080">
    <property type="entry name" value="vWF_C/EGF_Fibrillin"/>
</dbReference>
<keyword evidence="2" id="KW-0964">Secreted</keyword>
<evidence type="ECO:0000256" key="2">
    <source>
        <dbReference type="ARBA" id="ARBA00022525"/>
    </source>
</evidence>
<evidence type="ECO:0000313" key="13">
    <source>
        <dbReference type="EMBL" id="KAF6016606.1"/>
    </source>
</evidence>
<organism evidence="13 14">
    <name type="scientific">Bugula neritina</name>
    <name type="common">Brown bryozoan</name>
    <name type="synonym">Sertularia neritina</name>
    <dbReference type="NCBI Taxonomy" id="10212"/>
    <lineage>
        <taxon>Eukaryota</taxon>
        <taxon>Metazoa</taxon>
        <taxon>Spiralia</taxon>
        <taxon>Lophotrochozoa</taxon>
        <taxon>Bryozoa</taxon>
        <taxon>Gymnolaemata</taxon>
        <taxon>Cheilostomatida</taxon>
        <taxon>Flustrina</taxon>
        <taxon>Buguloidea</taxon>
        <taxon>Bugulidae</taxon>
        <taxon>Bugula</taxon>
    </lineage>
</organism>
<dbReference type="AlphaFoldDB" id="A0A7J7ISU4"/>
<evidence type="ECO:0000256" key="7">
    <source>
        <dbReference type="ARBA" id="ARBA00023157"/>
    </source>
</evidence>
<evidence type="ECO:0000259" key="12">
    <source>
        <dbReference type="PROSITE" id="PS51364"/>
    </source>
</evidence>
<dbReference type="FunFam" id="2.10.25.10:FF:000010">
    <property type="entry name" value="Pro-epidermal growth factor"/>
    <property type="match status" value="1"/>
</dbReference>
<dbReference type="InterPro" id="IPR049883">
    <property type="entry name" value="NOTCH1_EGF-like"/>
</dbReference>